<dbReference type="AlphaFoldDB" id="A0A2S7KZH6"/>
<evidence type="ECO:0000313" key="2">
    <source>
        <dbReference type="Proteomes" id="UP000239522"/>
    </source>
</evidence>
<protein>
    <submittedName>
        <fullName evidence="1">Toxin-antitoxin system, toxin component</fullName>
    </submittedName>
</protein>
<name>A0A2S7KZH6_9FLAO</name>
<dbReference type="EMBL" id="MQUA01000013">
    <property type="protein sequence ID" value="PQB08069.1"/>
    <property type="molecule type" value="Genomic_DNA"/>
</dbReference>
<dbReference type="Proteomes" id="UP000239522">
    <property type="component" value="Unassembled WGS sequence"/>
</dbReference>
<organism evidence="1 2">
    <name type="scientific">Polaribacter filamentus</name>
    <dbReference type="NCBI Taxonomy" id="53483"/>
    <lineage>
        <taxon>Bacteria</taxon>
        <taxon>Pseudomonadati</taxon>
        <taxon>Bacteroidota</taxon>
        <taxon>Flavobacteriia</taxon>
        <taxon>Flavobacteriales</taxon>
        <taxon>Flavobacteriaceae</taxon>
    </lineage>
</organism>
<keyword evidence="2" id="KW-1185">Reference proteome</keyword>
<accession>A0A2S7KZH6</accession>
<gene>
    <name evidence="1" type="ORF">BST83_13635</name>
</gene>
<reference evidence="1 2" key="1">
    <citation type="submission" date="2016-11" db="EMBL/GenBank/DDBJ databases">
        <title>Trade-off between light-utilization and light-protection in marine flavobacteria.</title>
        <authorList>
            <person name="Kumagai Y."/>
        </authorList>
    </citation>
    <scope>NUCLEOTIDE SEQUENCE [LARGE SCALE GENOMIC DNA]</scope>
    <source>
        <strain evidence="1 2">ATCC 700397</strain>
    </source>
</reference>
<comment type="caution">
    <text evidence="1">The sequence shown here is derived from an EMBL/GenBank/DDBJ whole genome shotgun (WGS) entry which is preliminary data.</text>
</comment>
<proteinExistence type="predicted"/>
<sequence length="26" mass="3108">MLKFVQNKYNKSTFIDSSKRVVNECK</sequence>
<evidence type="ECO:0000313" key="1">
    <source>
        <dbReference type="EMBL" id="PQB08069.1"/>
    </source>
</evidence>